<evidence type="ECO:0000256" key="3">
    <source>
        <dbReference type="ARBA" id="ARBA00022833"/>
    </source>
</evidence>
<feature type="region of interest" description="Disordered" evidence="4">
    <location>
        <begin position="122"/>
        <end position="164"/>
    </location>
</feature>
<dbReference type="GO" id="GO:0008270">
    <property type="term" value="F:zinc ion binding"/>
    <property type="evidence" value="ECO:0007669"/>
    <property type="project" value="UniProtKB-KW"/>
</dbReference>
<feature type="compositionally biased region" description="Polar residues" evidence="4">
    <location>
        <begin position="830"/>
        <end position="842"/>
    </location>
</feature>
<feature type="compositionally biased region" description="Polar residues" evidence="4">
    <location>
        <begin position="387"/>
        <end position="397"/>
    </location>
</feature>
<evidence type="ECO:0000259" key="5">
    <source>
        <dbReference type="Pfam" id="PF05131"/>
    </source>
</evidence>
<dbReference type="PANTHER" id="PTHR23323:SF26">
    <property type="entry name" value="VACUOLAR PROTEIN SORTING-ASSOCIATED PROTEIN 18 HOMOLOG"/>
    <property type="match status" value="1"/>
</dbReference>
<reference evidence="6" key="1">
    <citation type="submission" date="2021-01" db="EMBL/GenBank/DDBJ databases">
        <authorList>
            <person name="Corre E."/>
            <person name="Pelletier E."/>
            <person name="Niang G."/>
            <person name="Scheremetjew M."/>
            <person name="Finn R."/>
            <person name="Kale V."/>
            <person name="Holt S."/>
            <person name="Cochrane G."/>
            <person name="Meng A."/>
            <person name="Brown T."/>
            <person name="Cohen L."/>
        </authorList>
    </citation>
    <scope>NUCLEOTIDE SEQUENCE</scope>
    <source>
        <strain evidence="6">MM31A-1</strain>
    </source>
</reference>
<feature type="region of interest" description="Disordered" evidence="4">
    <location>
        <begin position="1"/>
        <end position="23"/>
    </location>
</feature>
<dbReference type="Pfam" id="PF05131">
    <property type="entry name" value="Pep3_Vps18"/>
    <property type="match status" value="2"/>
</dbReference>
<gene>
    <name evidence="6" type="ORF">CDEB00056_LOCUS14945</name>
</gene>
<feature type="compositionally biased region" description="Low complexity" evidence="4">
    <location>
        <begin position="847"/>
        <end position="858"/>
    </location>
</feature>
<dbReference type="GO" id="GO:0007033">
    <property type="term" value="P:vacuole organization"/>
    <property type="evidence" value="ECO:0007669"/>
    <property type="project" value="TreeGrafter"/>
</dbReference>
<dbReference type="GO" id="GO:0048284">
    <property type="term" value="P:organelle fusion"/>
    <property type="evidence" value="ECO:0007669"/>
    <property type="project" value="TreeGrafter"/>
</dbReference>
<dbReference type="PANTHER" id="PTHR23323">
    <property type="entry name" value="VACUOLAR PROTEIN SORTING-ASSOCIATED PROTEIN"/>
    <property type="match status" value="1"/>
</dbReference>
<dbReference type="InterPro" id="IPR007810">
    <property type="entry name" value="Pep3/Vps18_beta-prop"/>
</dbReference>
<keyword evidence="3" id="KW-0862">Zinc</keyword>
<proteinExistence type="predicted"/>
<feature type="region of interest" description="Disordered" evidence="4">
    <location>
        <begin position="830"/>
        <end position="866"/>
    </location>
</feature>
<dbReference type="GO" id="GO:0007032">
    <property type="term" value="P:endosome organization"/>
    <property type="evidence" value="ECO:0007669"/>
    <property type="project" value="TreeGrafter"/>
</dbReference>
<feature type="region of interest" description="Disordered" evidence="4">
    <location>
        <begin position="733"/>
        <end position="755"/>
    </location>
</feature>
<feature type="compositionally biased region" description="Low complexity" evidence="4">
    <location>
        <begin position="154"/>
        <end position="164"/>
    </location>
</feature>
<feature type="region of interest" description="Disordered" evidence="4">
    <location>
        <begin position="195"/>
        <end position="223"/>
    </location>
</feature>
<dbReference type="EMBL" id="HBIO01019415">
    <property type="protein sequence ID" value="CAE0470092.1"/>
    <property type="molecule type" value="Transcribed_RNA"/>
</dbReference>
<feature type="compositionally biased region" description="Basic and acidic residues" evidence="4">
    <location>
        <begin position="141"/>
        <end position="153"/>
    </location>
</feature>
<feature type="compositionally biased region" description="Basic and acidic residues" evidence="4">
    <location>
        <begin position="1"/>
        <end position="10"/>
    </location>
</feature>
<organism evidence="6">
    <name type="scientific">Chaetoceros debilis</name>
    <dbReference type="NCBI Taxonomy" id="122233"/>
    <lineage>
        <taxon>Eukaryota</taxon>
        <taxon>Sar</taxon>
        <taxon>Stramenopiles</taxon>
        <taxon>Ochrophyta</taxon>
        <taxon>Bacillariophyta</taxon>
        <taxon>Coscinodiscophyceae</taxon>
        <taxon>Chaetocerotophycidae</taxon>
        <taxon>Chaetocerotales</taxon>
        <taxon>Chaetocerotaceae</taxon>
        <taxon>Chaetoceros</taxon>
    </lineage>
</organism>
<feature type="domain" description="Pep3/Vps18 beta-propeller" evidence="5">
    <location>
        <begin position="516"/>
        <end position="653"/>
    </location>
</feature>
<name>A0A7S3VC54_9STRA</name>
<keyword evidence="2" id="KW-0863">Zinc-finger</keyword>
<evidence type="ECO:0000256" key="4">
    <source>
        <dbReference type="SAM" id="MobiDB-lite"/>
    </source>
</evidence>
<evidence type="ECO:0000313" key="6">
    <source>
        <dbReference type="EMBL" id="CAE0470092.1"/>
    </source>
</evidence>
<dbReference type="GO" id="GO:0005768">
    <property type="term" value="C:endosome"/>
    <property type="evidence" value="ECO:0007669"/>
    <property type="project" value="TreeGrafter"/>
</dbReference>
<evidence type="ECO:0000256" key="1">
    <source>
        <dbReference type="ARBA" id="ARBA00022723"/>
    </source>
</evidence>
<sequence length="1458" mass="156297">MMDNNTHGDDTSDPISSDNASASSSGGYLGNLLPSMGKILSGPQYPYPYPYQSSLSSNNYGISLAVLESVLQGRPMKPPRIRCTASANGWIISLVEMSMANINNNASGTSGGGGGGKNLIGGGGSIEGKNKGDKLSSLSSDKVKNKSKAEGRGKSLSLLSNSKNSNLTSNLPPMNISIRLISRWNVRRSTHDWIIIPPSSSPSPTDGTSSGSPSPGSGNMQMGSKKGRIVHVFVDPTGNHSLFSGNNGDLFYCHSSYTSKLSLSSTGGGGGGGSNSKADESASANAGVRKCKGFGLNTDGSGSFRHGRPWRDCIAMERELATSNSTHASNYAAQNVQLGLTPGCYVTAVGWNTMGSENNTRKILLGTSFGEIYEYELDVDDDGGGEHTSTSTNTNGYAASSGGGGSDDMGMASDTFAFNEERLPVLMVRLNESESGTGTGTGSGVVSGLHFCCGGHDHDSMGMGMSDGGIGIGNTTSMIMLAATSGLNKQTRLHSYMSVATPSPPPSPSPSRSKKINISVTNSFRAVFTTDESTSRRSFMELPGSINYADLKVCHHNFALRTETGIYYGSIDPALVSSSTDGSGSGMGMGRTGAVPWNKGGNGITDGGMLPYESSNIPISIAITPHHFVTLSETNEVRFINRVAKKTVQKERVDWIAMIGNSSGNGSGSGTIMDDGIYGLQGELIMDVRRPDQIWLRKSRSLIHISSTREDRDVWKFSLEACLKGTASIRGGGAYGSNHRTSMRRSHQQNQNSEDGNYMDAEFEHAKSLCTNDTQKAVVTAARAEFHLNNGRVELAAKYMAQCPEALMPFAETAIRLALPSLGIRGGASTGTVGNRNGNSRSGAPFSTLMSSTSTSNSHGKFSPSGKAKELLKEGNAGLISYLSDKLRSAKARNDGVACTMIGAWLVELHLHEREHSRKQSGTGGGATTTTDVKMQQMLSSNAYNMDAKTILRILCSHDAAASECASYAASSGDIGTAVNAALAVADYKNGTLSALRVLGDAPFEQAEVYYYKHAFTFLSRAPIASANAFLARFGEGLSATKLLPAFMQYEKKREELKSAKESKNDADSISKAIDSIQISGDSRISDGNVEISIDDGAAQSFVDDEKGSITYFEGAITLGCKSTAVFNYLVSLYVQMEDEGPLYKFLSTHISTNATAPGVPPKQRSPLDLPYALRILLRSNRHFRSVIKMYVGLGNRQRAVELAINIDPTLAKEMTRDSIEREEKKRLWLMIARNAAEEGESGDGDDAVSKVLAVLNECGPDVLSIEDVLPFLPDVAQIDQFKDEICDALTSYSSRIENFLKQMNDCDQTCNALRGEIRSLSDYTTVMDKDAKCAFTEKTVIEEEESFYVFPSGFVALETALKNEVLPYLNKKQKDRLEFLEKEMEESKSQVKNDASYDNLETLDHNYRIDALQSEIDGLIAAECPLTGSVMIDSIDHCFCDSKEDELYIGSNFSIEA</sequence>
<keyword evidence="1" id="KW-0479">Metal-binding</keyword>
<feature type="domain" description="Pep3/Vps18 beta-propeller" evidence="5">
    <location>
        <begin position="341"/>
        <end position="381"/>
    </location>
</feature>
<dbReference type="GO" id="GO:0030674">
    <property type="term" value="F:protein-macromolecule adaptor activity"/>
    <property type="evidence" value="ECO:0007669"/>
    <property type="project" value="TreeGrafter"/>
</dbReference>
<feature type="region of interest" description="Disordered" evidence="4">
    <location>
        <begin position="380"/>
        <end position="405"/>
    </location>
</feature>
<feature type="compositionally biased region" description="Low complexity" evidence="4">
    <location>
        <begin position="13"/>
        <end position="23"/>
    </location>
</feature>
<protein>
    <recommendedName>
        <fullName evidence="5">Pep3/Vps18 beta-propeller domain-containing protein</fullName>
    </recommendedName>
</protein>
<evidence type="ECO:0000256" key="2">
    <source>
        <dbReference type="ARBA" id="ARBA00022771"/>
    </source>
</evidence>
<feature type="compositionally biased region" description="Low complexity" evidence="4">
    <location>
        <begin position="202"/>
        <end position="218"/>
    </location>
</feature>
<dbReference type="GO" id="GO:0006904">
    <property type="term" value="P:vesicle docking involved in exocytosis"/>
    <property type="evidence" value="ECO:0007669"/>
    <property type="project" value="TreeGrafter"/>
</dbReference>
<accession>A0A7S3VC54</accession>
<dbReference type="GO" id="GO:0030897">
    <property type="term" value="C:HOPS complex"/>
    <property type="evidence" value="ECO:0007669"/>
    <property type="project" value="TreeGrafter"/>
</dbReference>